<dbReference type="AlphaFoldDB" id="A0AAD4Z6B3"/>
<evidence type="ECO:0000313" key="1">
    <source>
        <dbReference type="EMBL" id="KAI5334191.1"/>
    </source>
</evidence>
<evidence type="ECO:0000313" key="2">
    <source>
        <dbReference type="Proteomes" id="UP001054821"/>
    </source>
</evidence>
<organism evidence="1 2">
    <name type="scientific">Prunus dulcis</name>
    <name type="common">Almond</name>
    <name type="synonym">Amygdalus dulcis</name>
    <dbReference type="NCBI Taxonomy" id="3755"/>
    <lineage>
        <taxon>Eukaryota</taxon>
        <taxon>Viridiplantae</taxon>
        <taxon>Streptophyta</taxon>
        <taxon>Embryophyta</taxon>
        <taxon>Tracheophyta</taxon>
        <taxon>Spermatophyta</taxon>
        <taxon>Magnoliopsida</taxon>
        <taxon>eudicotyledons</taxon>
        <taxon>Gunneridae</taxon>
        <taxon>Pentapetalae</taxon>
        <taxon>rosids</taxon>
        <taxon>fabids</taxon>
        <taxon>Rosales</taxon>
        <taxon>Rosaceae</taxon>
        <taxon>Amygdaloideae</taxon>
        <taxon>Amygdaleae</taxon>
        <taxon>Prunus</taxon>
    </lineage>
</organism>
<dbReference type="EMBL" id="JAJFAZ020000004">
    <property type="protein sequence ID" value="KAI5334191.1"/>
    <property type="molecule type" value="Genomic_DNA"/>
</dbReference>
<gene>
    <name evidence="1" type="ORF">L3X38_024324</name>
</gene>
<name>A0AAD4Z6B3_PRUDU</name>
<keyword evidence="2" id="KW-1185">Reference proteome</keyword>
<proteinExistence type="predicted"/>
<reference evidence="1 2" key="1">
    <citation type="journal article" date="2022" name="G3 (Bethesda)">
        <title>Whole-genome sequence and methylome profiling of the almond [Prunus dulcis (Mill.) D.A. Webb] cultivar 'Nonpareil'.</title>
        <authorList>
            <person name="D'Amico-Willman K.M."/>
            <person name="Ouma W.Z."/>
            <person name="Meulia T."/>
            <person name="Sideli G.M."/>
            <person name="Gradziel T.M."/>
            <person name="Fresnedo-Ramirez J."/>
        </authorList>
    </citation>
    <scope>NUCLEOTIDE SEQUENCE [LARGE SCALE GENOMIC DNA]</scope>
    <source>
        <strain evidence="1">Clone GOH B32 T37-40</strain>
    </source>
</reference>
<comment type="caution">
    <text evidence="1">The sequence shown here is derived from an EMBL/GenBank/DDBJ whole genome shotgun (WGS) entry which is preliminary data.</text>
</comment>
<accession>A0AAD4Z6B3</accession>
<sequence length="194" mass="20648">MMILLLCLSSSNPNMMTGSRKISLLTLINGSLHHKVLTTVATKTTGRDTCVVLKTRFASPNQNSLLQLRSDFLYTTCGDSFIIDFLDRINFIINNLAFAGAPVSDSDLLVVVMNNASSSLAISSIAKAIVANRGGLGYGDRDGFASPSGRGFSNRGSFLPSRFGFSLGCSFSGAPKLLAHDHFSSAQTIMSGKL</sequence>
<dbReference type="Proteomes" id="UP001054821">
    <property type="component" value="Chromosome 4"/>
</dbReference>
<protein>
    <submittedName>
        <fullName evidence="1">Uncharacterized protein</fullName>
    </submittedName>
</protein>